<dbReference type="Gene3D" id="3.80.10.10">
    <property type="entry name" value="Ribonuclease Inhibitor"/>
    <property type="match status" value="2"/>
</dbReference>
<keyword evidence="3" id="KW-0175">Coiled coil</keyword>
<dbReference type="Gene3D" id="3.40.50.300">
    <property type="entry name" value="P-loop containing nucleotide triphosphate hydrolases"/>
    <property type="match status" value="1"/>
</dbReference>
<evidence type="ECO:0000256" key="2">
    <source>
        <dbReference type="ARBA" id="ARBA00022821"/>
    </source>
</evidence>
<dbReference type="Gramene" id="KJB61661">
    <property type="protein sequence ID" value="KJB61661"/>
    <property type="gene ID" value="B456_009G373700"/>
</dbReference>
<dbReference type="AlphaFoldDB" id="A0A0D2U1B1"/>
<keyword evidence="7" id="KW-1185">Reference proteome</keyword>
<evidence type="ECO:0000259" key="5">
    <source>
        <dbReference type="Pfam" id="PF23247"/>
    </source>
</evidence>
<dbReference type="PRINTS" id="PR00364">
    <property type="entry name" value="DISEASERSIST"/>
</dbReference>
<dbReference type="Pfam" id="PF23247">
    <property type="entry name" value="LRR_RPS2"/>
    <property type="match status" value="2"/>
</dbReference>
<dbReference type="PANTHER" id="PTHR33463">
    <property type="entry name" value="NB-ARC DOMAIN-CONTAINING PROTEIN-RELATED"/>
    <property type="match status" value="1"/>
</dbReference>
<dbReference type="InterPro" id="IPR050905">
    <property type="entry name" value="Plant_NBS-LRR"/>
</dbReference>
<accession>A0A0D2U1B1</accession>
<reference evidence="6 7" key="1">
    <citation type="journal article" date="2012" name="Nature">
        <title>Repeated polyploidization of Gossypium genomes and the evolution of spinnable cotton fibres.</title>
        <authorList>
            <person name="Paterson A.H."/>
            <person name="Wendel J.F."/>
            <person name="Gundlach H."/>
            <person name="Guo H."/>
            <person name="Jenkins J."/>
            <person name="Jin D."/>
            <person name="Llewellyn D."/>
            <person name="Showmaker K.C."/>
            <person name="Shu S."/>
            <person name="Udall J."/>
            <person name="Yoo M.J."/>
            <person name="Byers R."/>
            <person name="Chen W."/>
            <person name="Doron-Faigenboim A."/>
            <person name="Duke M.V."/>
            <person name="Gong L."/>
            <person name="Grimwood J."/>
            <person name="Grover C."/>
            <person name="Grupp K."/>
            <person name="Hu G."/>
            <person name="Lee T.H."/>
            <person name="Li J."/>
            <person name="Lin L."/>
            <person name="Liu T."/>
            <person name="Marler B.S."/>
            <person name="Page J.T."/>
            <person name="Roberts A.W."/>
            <person name="Romanel E."/>
            <person name="Sanders W.S."/>
            <person name="Szadkowski E."/>
            <person name="Tan X."/>
            <person name="Tang H."/>
            <person name="Xu C."/>
            <person name="Wang J."/>
            <person name="Wang Z."/>
            <person name="Zhang D."/>
            <person name="Zhang L."/>
            <person name="Ashrafi H."/>
            <person name="Bedon F."/>
            <person name="Bowers J.E."/>
            <person name="Brubaker C.L."/>
            <person name="Chee P.W."/>
            <person name="Das S."/>
            <person name="Gingle A.R."/>
            <person name="Haigler C.H."/>
            <person name="Harker D."/>
            <person name="Hoffmann L.V."/>
            <person name="Hovav R."/>
            <person name="Jones D.C."/>
            <person name="Lemke C."/>
            <person name="Mansoor S."/>
            <person name="ur Rahman M."/>
            <person name="Rainville L.N."/>
            <person name="Rambani A."/>
            <person name="Reddy U.K."/>
            <person name="Rong J.K."/>
            <person name="Saranga Y."/>
            <person name="Scheffler B.E."/>
            <person name="Scheffler J.A."/>
            <person name="Stelly D.M."/>
            <person name="Triplett B.A."/>
            <person name="Van Deynze A."/>
            <person name="Vaslin M.F."/>
            <person name="Waghmare V.N."/>
            <person name="Walford S.A."/>
            <person name="Wright R.J."/>
            <person name="Zaki E.A."/>
            <person name="Zhang T."/>
            <person name="Dennis E.S."/>
            <person name="Mayer K.F."/>
            <person name="Peterson D.G."/>
            <person name="Rokhsar D.S."/>
            <person name="Wang X."/>
            <person name="Schmutz J."/>
        </authorList>
    </citation>
    <scope>NUCLEOTIDE SEQUENCE [LARGE SCALE GENOMIC DNA]</scope>
</reference>
<dbReference type="Pfam" id="PF00931">
    <property type="entry name" value="NB-ARC"/>
    <property type="match status" value="1"/>
</dbReference>
<dbReference type="PANTHER" id="PTHR33463:SF203">
    <property type="entry name" value="AAA+ ATPASE DOMAIN-CONTAINING PROTEIN"/>
    <property type="match status" value="1"/>
</dbReference>
<dbReference type="STRING" id="29730.A0A0D2U1B1"/>
<dbReference type="SUPFAM" id="SSF52540">
    <property type="entry name" value="P-loop containing nucleoside triphosphate hydrolases"/>
    <property type="match status" value="1"/>
</dbReference>
<organism evidence="6 7">
    <name type="scientific">Gossypium raimondii</name>
    <name type="common">Peruvian cotton</name>
    <name type="synonym">Gossypium klotzschianum subsp. raimondii</name>
    <dbReference type="NCBI Taxonomy" id="29730"/>
    <lineage>
        <taxon>Eukaryota</taxon>
        <taxon>Viridiplantae</taxon>
        <taxon>Streptophyta</taxon>
        <taxon>Embryophyta</taxon>
        <taxon>Tracheophyta</taxon>
        <taxon>Spermatophyta</taxon>
        <taxon>Magnoliopsida</taxon>
        <taxon>eudicotyledons</taxon>
        <taxon>Gunneridae</taxon>
        <taxon>Pentapetalae</taxon>
        <taxon>rosids</taxon>
        <taxon>malvids</taxon>
        <taxon>Malvales</taxon>
        <taxon>Malvaceae</taxon>
        <taxon>Malvoideae</taxon>
        <taxon>Gossypium</taxon>
    </lineage>
</organism>
<dbReference type="InterPro" id="IPR057135">
    <property type="entry name" value="At4g27190-like_LRR"/>
</dbReference>
<dbReference type="OMA" id="WIASSEE"/>
<dbReference type="SUPFAM" id="SSF52058">
    <property type="entry name" value="L domain-like"/>
    <property type="match status" value="1"/>
</dbReference>
<sequence length="871" mass="101133">MDCMVKSVGCQLDYVCRFHDNVEKLREKKCDLESARDRLKHEIEDAERQLLLIQKDVQNLQSKAREIVSDMGTLEGEIQLNKRCLNWCPNWIWRYHLSKKAMKKTHDISELLEKFDRLGPVGTMVSESSKAAFKQIIEAFKDENIIMIGLWGMGGVGKTTLAREVGFQAPKLNLFDKVMITTVSQKPNLERIQDQIAQYIGFDMKNEQGRRSEQELWLRLKNKPRILIILDDIWESINLKEEIGIPIGDDHKGCKWLAAYPRLEGRRLTKIEDVNERNAYKCLEASFVYLKYKETKTMEDLVRYAWGLELYKGVDSIKDVRSEVLASIEILKNPGLLLDCGEWHVKMHDVVRQFALWITSSRNEISFGTVDALPMDESFKHYTAKSFETDQMYELLKGVVFPNLKFLLLVGDYFVETSLEISSEFFEGVKAIQVCALEDQLISLDAFKFNMNIRTFCLIDCLKTLHNLSLSRSDITELPTEAGDLDNLRLLDLSHCYELRRIAPNLIRRLSNLEELYLHGESYSSLSELDLLPKLVVISLDISSKHLPDGFVFCILWSFDFCIGIEREMWYQKGKTYPISRSLRINNSIDQLFEDVESLELNEVEGHPNLIPSLDLGFSKLTSLDLDWCDSMQYLIDASKQQVPITVFSNLRKLSLSHMFHLEEMCNVPQLQGFLQKLEEVIVSNCDKMQSYLILDVSLKILNLSELTELRVIWSAPIQVEYFQNLCQLTVQDYRRLRYIFSPTIARNLLQLSRLGIFNCEELEQIIEKHRTPSQHHLHPICFPNLKQITIINCENLKCLFPIPLVHGGLPKLSGLCLRQVSKLEQVFEGDETNLNEEEEKVIRLLVILIVIFYIIERHFFLIYNFNCDFL</sequence>
<dbReference type="eggNOG" id="KOG4658">
    <property type="taxonomic scope" value="Eukaryota"/>
</dbReference>
<dbReference type="InterPro" id="IPR002182">
    <property type="entry name" value="NB-ARC"/>
</dbReference>
<name>A0A0D2U1B1_GOSRA</name>
<feature type="domain" description="NB-ARC" evidence="4">
    <location>
        <begin position="134"/>
        <end position="257"/>
    </location>
</feature>
<feature type="domain" description="Disease resistance protein At4g27190-like leucine-rich repeats" evidence="5">
    <location>
        <begin position="588"/>
        <end position="692"/>
    </location>
</feature>
<comment type="similarity">
    <text evidence="1">Belongs to the disease resistance NB-LRR family.</text>
</comment>
<evidence type="ECO:0000256" key="3">
    <source>
        <dbReference type="SAM" id="Coils"/>
    </source>
</evidence>
<proteinExistence type="inferred from homology"/>
<protein>
    <submittedName>
        <fullName evidence="6">Uncharacterized protein</fullName>
    </submittedName>
</protein>
<gene>
    <name evidence="6" type="ORF">B456_009G373700</name>
</gene>
<dbReference type="InterPro" id="IPR001611">
    <property type="entry name" value="Leu-rich_rpt"/>
</dbReference>
<dbReference type="GO" id="GO:0043531">
    <property type="term" value="F:ADP binding"/>
    <property type="evidence" value="ECO:0007669"/>
    <property type="project" value="InterPro"/>
</dbReference>
<dbReference type="InterPro" id="IPR032675">
    <property type="entry name" value="LRR_dom_sf"/>
</dbReference>
<evidence type="ECO:0000256" key="1">
    <source>
        <dbReference type="ARBA" id="ARBA00008894"/>
    </source>
</evidence>
<dbReference type="EMBL" id="CM001748">
    <property type="protein sequence ID" value="KJB61661.1"/>
    <property type="molecule type" value="Genomic_DNA"/>
</dbReference>
<feature type="coiled-coil region" evidence="3">
    <location>
        <begin position="25"/>
        <end position="63"/>
    </location>
</feature>
<dbReference type="InterPro" id="IPR027417">
    <property type="entry name" value="P-loop_NTPase"/>
</dbReference>
<evidence type="ECO:0000313" key="7">
    <source>
        <dbReference type="Proteomes" id="UP000032304"/>
    </source>
</evidence>
<feature type="domain" description="Disease resistance protein At4g27190-like leucine-rich repeats" evidence="5">
    <location>
        <begin position="697"/>
        <end position="761"/>
    </location>
</feature>
<evidence type="ECO:0000313" key="6">
    <source>
        <dbReference type="EMBL" id="KJB61661.1"/>
    </source>
</evidence>
<keyword evidence="2" id="KW-0611">Plant defense</keyword>
<evidence type="ECO:0000259" key="4">
    <source>
        <dbReference type="Pfam" id="PF00931"/>
    </source>
</evidence>
<dbReference type="Pfam" id="PF13855">
    <property type="entry name" value="LRR_8"/>
    <property type="match status" value="1"/>
</dbReference>
<dbReference type="Proteomes" id="UP000032304">
    <property type="component" value="Chromosome 9"/>
</dbReference>